<comment type="caution">
    <text evidence="1">The sequence shown here is derived from an EMBL/GenBank/DDBJ whole genome shotgun (WGS) entry which is preliminary data.</text>
</comment>
<accession>A0A0W0GGU7</accession>
<keyword evidence="2" id="KW-1185">Reference proteome</keyword>
<proteinExistence type="predicted"/>
<evidence type="ECO:0000313" key="1">
    <source>
        <dbReference type="EMBL" id="KTB47792.1"/>
    </source>
</evidence>
<evidence type="ECO:0000313" key="2">
    <source>
        <dbReference type="Proteomes" id="UP000053947"/>
    </source>
</evidence>
<reference evidence="1 2" key="1">
    <citation type="submission" date="2015-06" db="EMBL/GenBank/DDBJ databases">
        <title>Genome sequence of the organohalide-respiring Dehalogenimonas alkenigignens type strain (IP3-3T).</title>
        <authorList>
            <person name="Key T.A."/>
            <person name="Richmond D.P."/>
            <person name="Bowman K.S."/>
            <person name="Cho Y.-J."/>
            <person name="Chun J."/>
            <person name="da Costa M.S."/>
            <person name="Rainey F.A."/>
            <person name="Moe W.M."/>
        </authorList>
    </citation>
    <scope>NUCLEOTIDE SEQUENCE [LARGE SCALE GENOMIC DNA]</scope>
    <source>
        <strain evidence="1 2">IP3-3</strain>
    </source>
</reference>
<gene>
    <name evidence="1" type="ORF">DEALK_06370</name>
</gene>
<dbReference type="Proteomes" id="UP000053947">
    <property type="component" value="Unassembled WGS sequence"/>
</dbReference>
<dbReference type="AlphaFoldDB" id="A0A0W0GGU7"/>
<organism evidence="1 2">
    <name type="scientific">Dehalogenimonas alkenigignens</name>
    <dbReference type="NCBI Taxonomy" id="1217799"/>
    <lineage>
        <taxon>Bacteria</taxon>
        <taxon>Bacillati</taxon>
        <taxon>Chloroflexota</taxon>
        <taxon>Dehalococcoidia</taxon>
        <taxon>Dehalococcoidales</taxon>
        <taxon>Dehalococcoidaceae</taxon>
        <taxon>Dehalogenimonas</taxon>
    </lineage>
</organism>
<sequence>MQRNHPTLAALEIPEAIRTNQSLFSSRSDTGAKPGYFLEKSMQF</sequence>
<name>A0A0W0GGU7_9CHLR</name>
<dbReference type="STRING" id="1217799.DEALK_06370"/>
<dbReference type="EMBL" id="LFDV01000002">
    <property type="protein sequence ID" value="KTB47792.1"/>
    <property type="molecule type" value="Genomic_DNA"/>
</dbReference>
<protein>
    <submittedName>
        <fullName evidence="1">Uncharacterized protein</fullName>
    </submittedName>
</protein>